<dbReference type="SUPFAM" id="SSF56672">
    <property type="entry name" value="DNA/RNA polymerases"/>
    <property type="match status" value="1"/>
</dbReference>
<dbReference type="InterPro" id="IPR052055">
    <property type="entry name" value="Hepadnavirus_pol/RT"/>
</dbReference>
<dbReference type="InterPro" id="IPR043502">
    <property type="entry name" value="DNA/RNA_pol_sf"/>
</dbReference>
<dbReference type="Proteomes" id="UP000694865">
    <property type="component" value="Unplaced"/>
</dbReference>
<organism evidence="2 3">
    <name type="scientific">Saccoglossus kowalevskii</name>
    <name type="common">Acorn worm</name>
    <dbReference type="NCBI Taxonomy" id="10224"/>
    <lineage>
        <taxon>Eukaryota</taxon>
        <taxon>Metazoa</taxon>
        <taxon>Hemichordata</taxon>
        <taxon>Enteropneusta</taxon>
        <taxon>Harrimaniidae</taxon>
        <taxon>Saccoglossus</taxon>
    </lineage>
</organism>
<dbReference type="Pfam" id="PF00078">
    <property type="entry name" value="RVT_1"/>
    <property type="match status" value="1"/>
</dbReference>
<evidence type="ECO:0000313" key="3">
    <source>
        <dbReference type="RefSeq" id="XP_002735652.1"/>
    </source>
</evidence>
<dbReference type="PROSITE" id="PS50878">
    <property type="entry name" value="RT_POL"/>
    <property type="match status" value="1"/>
</dbReference>
<reference evidence="3" key="1">
    <citation type="submission" date="2025-08" db="UniProtKB">
        <authorList>
            <consortium name="RefSeq"/>
        </authorList>
    </citation>
    <scope>IDENTIFICATION</scope>
    <source>
        <tissue evidence="3">Testes</tissue>
    </source>
</reference>
<proteinExistence type="predicted"/>
<dbReference type="CDD" id="cd09275">
    <property type="entry name" value="RNase_HI_RT_DIRS1"/>
    <property type="match status" value="1"/>
</dbReference>
<dbReference type="PANTHER" id="PTHR33050">
    <property type="entry name" value="REVERSE TRANSCRIPTASE DOMAIN-CONTAINING PROTEIN"/>
    <property type="match status" value="1"/>
</dbReference>
<evidence type="ECO:0000313" key="2">
    <source>
        <dbReference type="Proteomes" id="UP000694865"/>
    </source>
</evidence>
<dbReference type="Gene3D" id="3.10.10.10">
    <property type="entry name" value="HIV Type 1 Reverse Transcriptase, subunit A, domain 1"/>
    <property type="match status" value="1"/>
</dbReference>
<dbReference type="RefSeq" id="XP_002735652.1">
    <property type="nucleotide sequence ID" value="XM_002735606.1"/>
</dbReference>
<dbReference type="PANTHER" id="PTHR33050:SF8">
    <property type="entry name" value="REVERSE TRANSCRIPTASE DOMAIN-CONTAINING PROTEIN"/>
    <property type="match status" value="1"/>
</dbReference>
<keyword evidence="2" id="KW-1185">Reference proteome</keyword>
<dbReference type="GeneID" id="100368426"/>
<evidence type="ECO:0000259" key="1">
    <source>
        <dbReference type="PROSITE" id="PS50878"/>
    </source>
</evidence>
<dbReference type="Gene3D" id="3.30.70.270">
    <property type="match status" value="1"/>
</dbReference>
<feature type="domain" description="Reverse transcriptase" evidence="1">
    <location>
        <begin position="117"/>
        <end position="311"/>
    </location>
</feature>
<dbReference type="InterPro" id="IPR043128">
    <property type="entry name" value="Rev_trsase/Diguanyl_cyclase"/>
</dbReference>
<sequence length="572" mass="64349">MVPTPTSSNPPTQLEIFFVANNSTSPSHFVQTTLPTEIVSTLQTSTPIKLNELALALHDHPDKPFVASILLDISRGVDLGFTGNRSARQTPNAKSSLKHKDIVSKAVMKEVKLGHTIGPFSEPPFLNFVTNSLGIRPKKTGGHRLIMDLSQPTNNSVNDFIPKENYTLVYARIDDAIAMINKHGPGSLLAKVDIQHAFRLCPVRKQDWHLLGFKWDGHYYFDRVLPFGLRSAPFLFNRIATALEWVVRHQAKTSDIIHYLDDFLAVGPPNHQSCQRSKDIILNTCSTLGIPVAANKVEGPSSIITFLGVELDTVDMVIRLPADKLENILSAIPLWANRYHCSKRELLSLIGTLSFACKCVPAGRLFLRRMIDLATTASSINQIIVLSNDFRLDLQWWWEFLPNWNGSARILATSWCLTPNMNLYTDASSVIACGAFYNKQWFTLPWSPDKCSINPPLSIEWKELFPILISCLIWGHLWHGQKIMFHCDNEAIVNIWKKGTSRCQRIMSLVRAIFFTAANGNFHVMIAHIRGTNNSIADSLSRLQMKRFRQLVPDAATEPVTLPDLDSYYPQQ</sequence>
<protein>
    <submittedName>
        <fullName evidence="3">Uncharacterized protein LOC100368426</fullName>
    </submittedName>
</protein>
<accession>A0ABM0GRE6</accession>
<gene>
    <name evidence="3" type="primary">LOC100368426</name>
</gene>
<dbReference type="InterPro" id="IPR000477">
    <property type="entry name" value="RT_dom"/>
</dbReference>
<name>A0ABM0GRE6_SACKO</name>